<accession>A0A4P9Y1K5</accession>
<name>A0A4P9Y1K5_9FUNG</name>
<protein>
    <submittedName>
        <fullName evidence="2">Uncharacterized protein</fullName>
    </submittedName>
</protein>
<evidence type="ECO:0000313" key="2">
    <source>
        <dbReference type="EMBL" id="RKP12698.1"/>
    </source>
</evidence>
<keyword evidence="1" id="KW-0472">Membrane</keyword>
<dbReference type="Proteomes" id="UP000267251">
    <property type="component" value="Unassembled WGS sequence"/>
</dbReference>
<dbReference type="AlphaFoldDB" id="A0A4P9Y1K5"/>
<evidence type="ECO:0000256" key="1">
    <source>
        <dbReference type="SAM" id="Phobius"/>
    </source>
</evidence>
<gene>
    <name evidence="2" type="ORF">BJ684DRAFT_20779</name>
</gene>
<evidence type="ECO:0000313" key="3">
    <source>
        <dbReference type="Proteomes" id="UP000267251"/>
    </source>
</evidence>
<keyword evidence="3" id="KW-1185">Reference proteome</keyword>
<feature type="transmembrane region" description="Helical" evidence="1">
    <location>
        <begin position="12"/>
        <end position="31"/>
    </location>
</feature>
<reference evidence="3" key="1">
    <citation type="journal article" date="2018" name="Nat. Microbiol.">
        <title>Leveraging single-cell genomics to expand the fungal tree of life.</title>
        <authorList>
            <person name="Ahrendt S.R."/>
            <person name="Quandt C.A."/>
            <person name="Ciobanu D."/>
            <person name="Clum A."/>
            <person name="Salamov A."/>
            <person name="Andreopoulos B."/>
            <person name="Cheng J.F."/>
            <person name="Woyke T."/>
            <person name="Pelin A."/>
            <person name="Henrissat B."/>
            <person name="Reynolds N.K."/>
            <person name="Benny G.L."/>
            <person name="Smith M.E."/>
            <person name="James T.Y."/>
            <person name="Grigoriev I.V."/>
        </authorList>
    </citation>
    <scope>NUCLEOTIDE SEQUENCE [LARGE SCALE GENOMIC DNA]</scope>
</reference>
<keyword evidence="1" id="KW-0812">Transmembrane</keyword>
<sequence>MHSTLLKAPISLGIIAIPVLAGTFVAHYFLARRDRPPGFPSPFRRVSQECRLSLALTIQRMRECIAVGDEHISALPILETDDSAHPIPYLPEGIAGTLILWQLQEIKELLDEHSETVRRDHSYILLAPSTNCHVPASDSYLRQEWRQIESQVDRFTHHIHSLAQTLSK</sequence>
<organism evidence="2 3">
    <name type="scientific">Piptocephalis cylindrospora</name>
    <dbReference type="NCBI Taxonomy" id="1907219"/>
    <lineage>
        <taxon>Eukaryota</taxon>
        <taxon>Fungi</taxon>
        <taxon>Fungi incertae sedis</taxon>
        <taxon>Zoopagomycota</taxon>
        <taxon>Zoopagomycotina</taxon>
        <taxon>Zoopagomycetes</taxon>
        <taxon>Zoopagales</taxon>
        <taxon>Piptocephalidaceae</taxon>
        <taxon>Piptocephalis</taxon>
    </lineage>
</organism>
<dbReference type="OrthoDB" id="10598845at2759"/>
<proteinExistence type="predicted"/>
<keyword evidence="1" id="KW-1133">Transmembrane helix</keyword>
<dbReference type="EMBL" id="KZ988236">
    <property type="protein sequence ID" value="RKP12698.1"/>
    <property type="molecule type" value="Genomic_DNA"/>
</dbReference>